<organism evidence="5">
    <name type="scientific">Opuntia streptacantha</name>
    <name type="common">Prickly pear cactus</name>
    <name type="synonym">Opuntia cardona</name>
    <dbReference type="NCBI Taxonomy" id="393608"/>
    <lineage>
        <taxon>Eukaryota</taxon>
        <taxon>Viridiplantae</taxon>
        <taxon>Streptophyta</taxon>
        <taxon>Embryophyta</taxon>
        <taxon>Tracheophyta</taxon>
        <taxon>Spermatophyta</taxon>
        <taxon>Magnoliopsida</taxon>
        <taxon>eudicotyledons</taxon>
        <taxon>Gunneridae</taxon>
        <taxon>Pentapetalae</taxon>
        <taxon>Caryophyllales</taxon>
        <taxon>Cactineae</taxon>
        <taxon>Cactaceae</taxon>
        <taxon>Opuntioideae</taxon>
        <taxon>Opuntia</taxon>
    </lineage>
</organism>
<dbReference type="Pfam" id="PF02298">
    <property type="entry name" value="Cu_bind_like"/>
    <property type="match status" value="1"/>
</dbReference>
<protein>
    <recommendedName>
        <fullName evidence="4">Phytocyanin domain-containing protein</fullName>
    </recommendedName>
</protein>
<dbReference type="SUPFAM" id="SSF49503">
    <property type="entry name" value="Cupredoxins"/>
    <property type="match status" value="1"/>
</dbReference>
<dbReference type="InterPro" id="IPR008972">
    <property type="entry name" value="Cupredoxin"/>
</dbReference>
<reference evidence="5" key="1">
    <citation type="journal article" date="2013" name="J. Plant Res.">
        <title>Effect of fungi and light on seed germination of three Opuntia species from semiarid lands of central Mexico.</title>
        <authorList>
            <person name="Delgado-Sanchez P."/>
            <person name="Jimenez-Bremont J.F."/>
            <person name="Guerrero-Gonzalez Mde L."/>
            <person name="Flores J."/>
        </authorList>
    </citation>
    <scope>NUCLEOTIDE SEQUENCE</scope>
    <source>
        <tissue evidence="5">Cladode</tissue>
    </source>
</reference>
<feature type="chain" id="PRO_5028279050" description="Phytocyanin domain-containing protein" evidence="3">
    <location>
        <begin position="34"/>
        <end position="207"/>
    </location>
</feature>
<keyword evidence="2" id="KW-0325">Glycoprotein</keyword>
<evidence type="ECO:0000256" key="3">
    <source>
        <dbReference type="SAM" id="SignalP"/>
    </source>
</evidence>
<evidence type="ECO:0000313" key="5">
    <source>
        <dbReference type="EMBL" id="MBA4636649.1"/>
    </source>
</evidence>
<dbReference type="InterPro" id="IPR003245">
    <property type="entry name" value="Phytocyanin_dom"/>
</dbReference>
<dbReference type="InterPro" id="IPR039391">
    <property type="entry name" value="Phytocyanin-like"/>
</dbReference>
<dbReference type="Gene3D" id="2.60.40.420">
    <property type="entry name" value="Cupredoxins - blue copper proteins"/>
    <property type="match status" value="1"/>
</dbReference>
<evidence type="ECO:0000256" key="2">
    <source>
        <dbReference type="ARBA" id="ARBA00023180"/>
    </source>
</evidence>
<dbReference type="PANTHER" id="PTHR33021:SF193">
    <property type="entry name" value="OS06G0218600 PROTEIN"/>
    <property type="match status" value="1"/>
</dbReference>
<dbReference type="GO" id="GO:0005886">
    <property type="term" value="C:plasma membrane"/>
    <property type="evidence" value="ECO:0007669"/>
    <property type="project" value="TreeGrafter"/>
</dbReference>
<dbReference type="FunFam" id="2.60.40.420:FF:000003">
    <property type="entry name" value="Blue copper"/>
    <property type="match status" value="1"/>
</dbReference>
<keyword evidence="1" id="KW-0479">Metal-binding</keyword>
<dbReference type="GO" id="GO:0046872">
    <property type="term" value="F:metal ion binding"/>
    <property type="evidence" value="ECO:0007669"/>
    <property type="project" value="UniProtKB-KW"/>
</dbReference>
<dbReference type="AlphaFoldDB" id="A0A7C9DGI0"/>
<feature type="signal peptide" evidence="3">
    <location>
        <begin position="1"/>
        <end position="33"/>
    </location>
</feature>
<evidence type="ECO:0000259" key="4">
    <source>
        <dbReference type="PROSITE" id="PS51485"/>
    </source>
</evidence>
<dbReference type="GO" id="GO:0009055">
    <property type="term" value="F:electron transfer activity"/>
    <property type="evidence" value="ECO:0007669"/>
    <property type="project" value="InterPro"/>
</dbReference>
<dbReference type="PROSITE" id="PS51485">
    <property type="entry name" value="PHYTOCYANIN"/>
    <property type="match status" value="1"/>
</dbReference>
<reference evidence="5" key="2">
    <citation type="submission" date="2020-07" db="EMBL/GenBank/DDBJ databases">
        <authorList>
            <person name="Vera ALvarez R."/>
            <person name="Arias-Moreno D.M."/>
            <person name="Jimenez-Jacinto V."/>
            <person name="Jimenez-Bremont J.F."/>
            <person name="Swaminathan K."/>
            <person name="Moose S.P."/>
            <person name="Guerrero-Gonzalez M.L."/>
            <person name="Marino-Ramirez L."/>
            <person name="Landsman D."/>
            <person name="Rodriguez-Kessler M."/>
            <person name="Delgado-Sanchez P."/>
        </authorList>
    </citation>
    <scope>NUCLEOTIDE SEQUENCE</scope>
    <source>
        <tissue evidence="5">Cladode</tissue>
    </source>
</reference>
<feature type="domain" description="Phytocyanin" evidence="4">
    <location>
        <begin position="34"/>
        <end position="134"/>
    </location>
</feature>
<dbReference type="CDD" id="cd04216">
    <property type="entry name" value="Phytocyanin"/>
    <property type="match status" value="1"/>
</dbReference>
<sequence length="207" mass="21791">MILSGKRMSKKCCCIGLILLMICMGMGVPRSLGEVYRVGDSAGWALGVDYAVWSNSKTFLIGDTLVFEYGSGHRVDEVSERDYKTCRSRAENPINRDIKGSTTILLPTPGQRYFICGVIPHCGSGMKLAVNVLASGGPPTSAANYSTSSTTASPAATASGYDIFPTTATMIPDSASPSSSGSVSVLPAQRGLFVFCAALVMKLTVLL</sequence>
<keyword evidence="3" id="KW-0732">Signal</keyword>
<evidence type="ECO:0000256" key="1">
    <source>
        <dbReference type="ARBA" id="ARBA00022723"/>
    </source>
</evidence>
<name>A0A7C9DGI0_OPUST</name>
<accession>A0A7C9DGI0</accession>
<dbReference type="EMBL" id="GISG01101350">
    <property type="protein sequence ID" value="MBA4636649.1"/>
    <property type="molecule type" value="Transcribed_RNA"/>
</dbReference>
<dbReference type="PANTHER" id="PTHR33021">
    <property type="entry name" value="BLUE COPPER PROTEIN"/>
    <property type="match status" value="1"/>
</dbReference>
<proteinExistence type="predicted"/>